<proteinExistence type="predicted"/>
<keyword evidence="3 5" id="KW-1133">Transmembrane helix</keyword>
<evidence type="ECO:0000313" key="7">
    <source>
        <dbReference type="Proteomes" id="UP001597295"/>
    </source>
</evidence>
<dbReference type="Proteomes" id="UP001597295">
    <property type="component" value="Unassembled WGS sequence"/>
</dbReference>
<keyword evidence="4 5" id="KW-0472">Membrane</keyword>
<accession>A0ABW5DW93</accession>
<protein>
    <submittedName>
        <fullName evidence="6">SemiSWEET family sugar transporter</fullName>
    </submittedName>
</protein>
<evidence type="ECO:0000256" key="4">
    <source>
        <dbReference type="ARBA" id="ARBA00023136"/>
    </source>
</evidence>
<evidence type="ECO:0000256" key="3">
    <source>
        <dbReference type="ARBA" id="ARBA00022989"/>
    </source>
</evidence>
<dbReference type="RefSeq" id="WP_379878406.1">
    <property type="nucleotide sequence ID" value="NZ_JBHUIP010000016.1"/>
</dbReference>
<evidence type="ECO:0000313" key="6">
    <source>
        <dbReference type="EMBL" id="MFD2265234.1"/>
    </source>
</evidence>
<gene>
    <name evidence="6" type="ORF">ACFSM5_20190</name>
</gene>
<dbReference type="InterPro" id="IPR047662">
    <property type="entry name" value="SemiSWEET"/>
</dbReference>
<dbReference type="InterPro" id="IPR006603">
    <property type="entry name" value="PQ-loop_rpt"/>
</dbReference>
<reference evidence="7" key="1">
    <citation type="journal article" date="2019" name="Int. J. Syst. Evol. Microbiol.">
        <title>The Global Catalogue of Microorganisms (GCM) 10K type strain sequencing project: providing services to taxonomists for standard genome sequencing and annotation.</title>
        <authorList>
            <consortium name="The Broad Institute Genomics Platform"/>
            <consortium name="The Broad Institute Genome Sequencing Center for Infectious Disease"/>
            <person name="Wu L."/>
            <person name="Ma J."/>
        </authorList>
    </citation>
    <scope>NUCLEOTIDE SEQUENCE [LARGE SCALE GENOMIC DNA]</scope>
    <source>
        <strain evidence="7">CGMCC 1.19062</strain>
    </source>
</reference>
<feature type="transmembrane region" description="Helical" evidence="5">
    <location>
        <begin position="35"/>
        <end position="56"/>
    </location>
</feature>
<evidence type="ECO:0000256" key="2">
    <source>
        <dbReference type="ARBA" id="ARBA00022692"/>
    </source>
</evidence>
<evidence type="ECO:0000256" key="1">
    <source>
        <dbReference type="ARBA" id="ARBA00004141"/>
    </source>
</evidence>
<dbReference type="Pfam" id="PF04193">
    <property type="entry name" value="PQ-loop"/>
    <property type="match status" value="1"/>
</dbReference>
<name>A0ABW5DW93_9PROT</name>
<comment type="subcellular location">
    <subcellularLocation>
        <location evidence="1">Membrane</location>
        <topology evidence="1">Multi-pass membrane protein</topology>
    </subcellularLocation>
</comment>
<evidence type="ECO:0000256" key="5">
    <source>
        <dbReference type="SAM" id="Phobius"/>
    </source>
</evidence>
<feature type="transmembrane region" description="Helical" evidence="5">
    <location>
        <begin position="63"/>
        <end position="82"/>
    </location>
</feature>
<comment type="caution">
    <text evidence="6">The sequence shown here is derived from an EMBL/GenBank/DDBJ whole genome shotgun (WGS) entry which is preliminary data.</text>
</comment>
<dbReference type="Gene3D" id="1.20.1280.290">
    <property type="match status" value="1"/>
</dbReference>
<keyword evidence="2 5" id="KW-0812">Transmembrane</keyword>
<dbReference type="NCBIfam" id="NF037968">
    <property type="entry name" value="SemiSWEET_2"/>
    <property type="match status" value="1"/>
</dbReference>
<keyword evidence="6" id="KW-0762">Sugar transport</keyword>
<keyword evidence="7" id="KW-1185">Reference proteome</keyword>
<dbReference type="EMBL" id="JBHUIP010000016">
    <property type="protein sequence ID" value="MFD2265234.1"/>
    <property type="molecule type" value="Genomic_DNA"/>
</dbReference>
<organism evidence="6 7">
    <name type="scientific">Lacibacterium aquatile</name>
    <dbReference type="NCBI Taxonomy" id="1168082"/>
    <lineage>
        <taxon>Bacteria</taxon>
        <taxon>Pseudomonadati</taxon>
        <taxon>Pseudomonadota</taxon>
        <taxon>Alphaproteobacteria</taxon>
        <taxon>Rhodospirillales</taxon>
        <taxon>Rhodospirillaceae</taxon>
    </lineage>
</organism>
<sequence>MEPVTLIGAAATLCSTVSFAPQAWKIIKSRDTAAISMLTYSFTVAGFAFWLAYGILLLEWPLIVTNGVCLVLSAFILTMKILPRDGKNAVADAIDPAPGNG</sequence>
<keyword evidence="6" id="KW-0813">Transport</keyword>